<organism evidence="1 2">
    <name type="scientific">Rhizopus stolonifer</name>
    <name type="common">Rhizopus nigricans</name>
    <dbReference type="NCBI Taxonomy" id="4846"/>
    <lineage>
        <taxon>Eukaryota</taxon>
        <taxon>Fungi</taxon>
        <taxon>Fungi incertae sedis</taxon>
        <taxon>Mucoromycota</taxon>
        <taxon>Mucoromycotina</taxon>
        <taxon>Mucoromycetes</taxon>
        <taxon>Mucorales</taxon>
        <taxon>Mucorineae</taxon>
        <taxon>Rhizopodaceae</taxon>
        <taxon>Rhizopus</taxon>
    </lineage>
</organism>
<sequence length="124" mass="15259">MKKLNIYIDYRYRDDENSIMGYPFWFKMITDFSQVEELTVDISDHRDITNYHDFIEVCPKIKEFKLRIDRHYVPRSQYKKRRYFGSLVPNTTITILEVQHSFLRKPDLNYSMKKFKELKSLYII</sequence>
<reference evidence="1 2" key="1">
    <citation type="journal article" date="2018" name="G3 (Bethesda)">
        <title>Phylogenetic and Phylogenomic Definition of Rhizopus Species.</title>
        <authorList>
            <person name="Gryganskyi A.P."/>
            <person name="Golan J."/>
            <person name="Dolatabadi S."/>
            <person name="Mondo S."/>
            <person name="Robb S."/>
            <person name="Idnurm A."/>
            <person name="Muszewska A."/>
            <person name="Steczkiewicz K."/>
            <person name="Masonjones S."/>
            <person name="Liao H.L."/>
            <person name="Gajdeczka M.T."/>
            <person name="Anike F."/>
            <person name="Vuek A."/>
            <person name="Anishchenko I.M."/>
            <person name="Voigt K."/>
            <person name="de Hoog G.S."/>
            <person name="Smith M.E."/>
            <person name="Heitman J."/>
            <person name="Vilgalys R."/>
            <person name="Stajich J.E."/>
        </authorList>
    </citation>
    <scope>NUCLEOTIDE SEQUENCE [LARGE SCALE GENOMIC DNA]</scope>
    <source>
        <strain evidence="1 2">LSU 92-RS-03</strain>
    </source>
</reference>
<name>A0A367IKQ0_RHIST</name>
<keyword evidence="2" id="KW-1185">Reference proteome</keyword>
<dbReference type="OrthoDB" id="10271206at2759"/>
<protein>
    <submittedName>
        <fullName evidence="1">Uncharacterized protein</fullName>
    </submittedName>
</protein>
<dbReference type="AlphaFoldDB" id="A0A367IKQ0"/>
<evidence type="ECO:0000313" key="1">
    <source>
        <dbReference type="EMBL" id="RCH78238.1"/>
    </source>
</evidence>
<accession>A0A367IKQ0</accession>
<proteinExistence type="predicted"/>
<dbReference type="Proteomes" id="UP000253551">
    <property type="component" value="Unassembled WGS sequence"/>
</dbReference>
<gene>
    <name evidence="1" type="ORF">CU098_006779</name>
</gene>
<comment type="caution">
    <text evidence="1">The sequence shown here is derived from an EMBL/GenBank/DDBJ whole genome shotgun (WGS) entry which is preliminary data.</text>
</comment>
<evidence type="ECO:0000313" key="2">
    <source>
        <dbReference type="Proteomes" id="UP000253551"/>
    </source>
</evidence>
<dbReference type="EMBL" id="PJQM01007399">
    <property type="protein sequence ID" value="RCH78238.1"/>
    <property type="molecule type" value="Genomic_DNA"/>
</dbReference>